<comment type="subcellular location">
    <subcellularLocation>
        <location evidence="2">Secreted</location>
    </subcellularLocation>
</comment>
<evidence type="ECO:0000256" key="16">
    <source>
        <dbReference type="PROSITE-ProRule" id="PRU01379"/>
    </source>
</evidence>
<dbReference type="GO" id="GO:0008270">
    <property type="term" value="F:zinc ion binding"/>
    <property type="evidence" value="ECO:0007669"/>
    <property type="project" value="InterPro"/>
</dbReference>
<feature type="signal peptide" evidence="18">
    <location>
        <begin position="1"/>
        <end position="22"/>
    </location>
</feature>
<evidence type="ECO:0000256" key="14">
    <source>
        <dbReference type="ARBA" id="ARBA00026187"/>
    </source>
</evidence>
<organism evidence="20 21">
    <name type="scientific">Thanatephorus cucumeris (strain AG1-IA)</name>
    <name type="common">Rice sheath blight fungus</name>
    <name type="synonym">Rhizoctonia solani</name>
    <dbReference type="NCBI Taxonomy" id="983506"/>
    <lineage>
        <taxon>Eukaryota</taxon>
        <taxon>Fungi</taxon>
        <taxon>Dikarya</taxon>
        <taxon>Basidiomycota</taxon>
        <taxon>Agaricomycotina</taxon>
        <taxon>Agaricomycetes</taxon>
        <taxon>Cantharellales</taxon>
        <taxon>Ceratobasidiaceae</taxon>
        <taxon>Rhizoctonia</taxon>
        <taxon>Rhizoctonia solani AG-1</taxon>
    </lineage>
</organism>
<evidence type="ECO:0000256" key="18">
    <source>
        <dbReference type="SAM" id="SignalP"/>
    </source>
</evidence>
<dbReference type="STRING" id="983506.L8WTB3"/>
<evidence type="ECO:0000256" key="3">
    <source>
        <dbReference type="ARBA" id="ARBA00005988"/>
    </source>
</evidence>
<dbReference type="PROSITE" id="PS52035">
    <property type="entry name" value="PEPTIDASE_M14"/>
    <property type="match status" value="1"/>
</dbReference>
<dbReference type="PRINTS" id="PR00765">
    <property type="entry name" value="CRBOXYPTASEA"/>
</dbReference>
<comment type="caution">
    <text evidence="16">Lacks conserved residue(s) required for the propagation of feature annotation.</text>
</comment>
<keyword evidence="10" id="KW-0862">Zinc</keyword>
<dbReference type="OMA" id="WFYHQLH"/>
<accession>L8WTB3</accession>
<dbReference type="SMART" id="SM00631">
    <property type="entry name" value="Zn_pept"/>
    <property type="match status" value="1"/>
</dbReference>
<evidence type="ECO:0000256" key="7">
    <source>
        <dbReference type="ARBA" id="ARBA00022723"/>
    </source>
</evidence>
<feature type="compositionally biased region" description="Basic residues" evidence="17">
    <location>
        <begin position="185"/>
        <end position="194"/>
    </location>
</feature>
<comment type="similarity">
    <text evidence="3 16">Belongs to the peptidase M14 family.</text>
</comment>
<feature type="region of interest" description="Disordered" evidence="17">
    <location>
        <begin position="185"/>
        <end position="204"/>
    </location>
</feature>
<name>L8WTB3_THACA</name>
<evidence type="ECO:0000313" key="21">
    <source>
        <dbReference type="Proteomes" id="UP000011668"/>
    </source>
</evidence>
<dbReference type="GO" id="GO:0004181">
    <property type="term" value="F:metallocarboxypeptidase activity"/>
    <property type="evidence" value="ECO:0007669"/>
    <property type="project" value="InterPro"/>
</dbReference>
<feature type="domain" description="Peptidase M14" evidence="19">
    <location>
        <begin position="138"/>
        <end position="517"/>
    </location>
</feature>
<comment type="cofactor">
    <cofactor evidence="1">
        <name>Zn(2+)</name>
        <dbReference type="ChEBI" id="CHEBI:29105"/>
    </cofactor>
</comment>
<evidence type="ECO:0000256" key="12">
    <source>
        <dbReference type="ARBA" id="ARBA00023157"/>
    </source>
</evidence>
<dbReference type="InterPro" id="IPR000834">
    <property type="entry name" value="Peptidase_M14"/>
</dbReference>
<evidence type="ECO:0000256" key="8">
    <source>
        <dbReference type="ARBA" id="ARBA00022729"/>
    </source>
</evidence>
<keyword evidence="4" id="KW-0964">Secreted</keyword>
<sequence>MLDLRLWPALSLAPLFLGVVLGHPTQQPLLSSIQNSGLPANYTSFELRRYGISSHGDLVHMINLMNKANIDVWHLTPSHVDVHMDTTADLPLSLANRRYTTLPHSFPYNYDYHPTTASSSKHPKIDLSSLQDNEFHRAYHTYEEINQFVVALASQYPKLVEVVWLGASSEERDVFAIRIGKRSRAGGKKGKKHKSKDERKSNKSTIWDTHPLVEMAHHYAGNLISRLMELGELILRGRATTMRDLYSNPRFDAITLSRPIKDRMVIQGAQHAREWIASATALYIAHALVTPEGEPGSLQHLLNKFDFTIIPVPNPDGYAYTWSTDRLWYKNRMQLQPDAAYHECRGIDMNRNWGYQWNTSDHCKWYIDHPEDPCSHWYPGAYPFQAPEVTAIANYIRRTPKIRGFLDLRSYGQQLMYPYSYSCEHVAPHAENLIEAALGATKALRETHGIPYTSGASFVHRAPGNIIDWTYGDAGIKYSYSLMLRDTGTYGFLLPPRYIQPVGEETASAVKSLVKFIEDDGIASSNRIGYDIYSSGYFFYSARLTDIFLVVQAAMVSELSGDTLDLVNRMEGLNIKRKQPYLVNWQDSRRTISKGVFYPG</sequence>
<comment type="caution">
    <text evidence="20">The sequence shown here is derived from an EMBL/GenBank/DDBJ whole genome shotgun (WGS) entry which is preliminary data.</text>
</comment>
<dbReference type="OrthoDB" id="3626597at2759"/>
<protein>
    <recommendedName>
        <fullName evidence="14">Inactive metallocarboxypeptidase ECM14</fullName>
    </recommendedName>
    <alternativeName>
        <fullName evidence="15">Inactive metallocarboxypeptidase ecm14</fullName>
    </alternativeName>
</protein>
<dbReference type="CDD" id="cd03860">
    <property type="entry name" value="M14_CP_A-B_like"/>
    <property type="match status" value="1"/>
</dbReference>
<reference evidence="20 21" key="1">
    <citation type="journal article" date="2013" name="Nat. Commun.">
        <title>The evolution and pathogenic mechanisms of the rice sheath blight pathogen.</title>
        <authorList>
            <person name="Zheng A."/>
            <person name="Lin R."/>
            <person name="Xu L."/>
            <person name="Qin P."/>
            <person name="Tang C."/>
            <person name="Ai P."/>
            <person name="Zhang D."/>
            <person name="Liu Y."/>
            <person name="Sun Z."/>
            <person name="Feng H."/>
            <person name="Wang Y."/>
            <person name="Chen Y."/>
            <person name="Liang X."/>
            <person name="Fu R."/>
            <person name="Li Q."/>
            <person name="Zhang J."/>
            <person name="Yu X."/>
            <person name="Xie Z."/>
            <person name="Ding L."/>
            <person name="Guan P."/>
            <person name="Tang J."/>
            <person name="Liang Y."/>
            <person name="Wang S."/>
            <person name="Deng Q."/>
            <person name="Li S."/>
            <person name="Zhu J."/>
            <person name="Wang L."/>
            <person name="Liu H."/>
            <person name="Li P."/>
        </authorList>
    </citation>
    <scope>NUCLEOTIDE SEQUENCE [LARGE SCALE GENOMIC DNA]</scope>
    <source>
        <strain evidence="21">AG-1 IA</strain>
    </source>
</reference>
<dbReference type="PANTHER" id="PTHR11705:SF147">
    <property type="entry name" value="INACTIVE METALLOCARBOXYPEPTIDASE ECM14"/>
    <property type="match status" value="1"/>
</dbReference>
<keyword evidence="7" id="KW-0479">Metal-binding</keyword>
<dbReference type="PANTHER" id="PTHR11705">
    <property type="entry name" value="PROTEASE FAMILY M14 CARBOXYPEPTIDASE A,B"/>
    <property type="match status" value="1"/>
</dbReference>
<dbReference type="GO" id="GO:0005615">
    <property type="term" value="C:extracellular space"/>
    <property type="evidence" value="ECO:0007669"/>
    <property type="project" value="TreeGrafter"/>
</dbReference>
<keyword evidence="6" id="KW-0645">Protease</keyword>
<dbReference type="HOGENOM" id="CLU_019326_1_0_1"/>
<keyword evidence="5" id="KW-0121">Carboxypeptidase</keyword>
<evidence type="ECO:0000256" key="11">
    <source>
        <dbReference type="ARBA" id="ARBA00023049"/>
    </source>
</evidence>
<evidence type="ECO:0000256" key="15">
    <source>
        <dbReference type="ARBA" id="ARBA00026213"/>
    </source>
</evidence>
<evidence type="ECO:0000259" key="19">
    <source>
        <dbReference type="PROSITE" id="PS52035"/>
    </source>
</evidence>
<evidence type="ECO:0000256" key="1">
    <source>
        <dbReference type="ARBA" id="ARBA00001947"/>
    </source>
</evidence>
<keyword evidence="9" id="KW-0378">Hydrolase</keyword>
<dbReference type="EMBL" id="AFRT01001533">
    <property type="protein sequence ID" value="ELU40037.1"/>
    <property type="molecule type" value="Genomic_DNA"/>
</dbReference>
<dbReference type="Proteomes" id="UP000011668">
    <property type="component" value="Unassembled WGS sequence"/>
</dbReference>
<keyword evidence="8 18" id="KW-0732">Signal</keyword>
<evidence type="ECO:0000256" key="6">
    <source>
        <dbReference type="ARBA" id="ARBA00022670"/>
    </source>
</evidence>
<evidence type="ECO:0000256" key="9">
    <source>
        <dbReference type="ARBA" id="ARBA00022801"/>
    </source>
</evidence>
<dbReference type="GO" id="GO:0006508">
    <property type="term" value="P:proteolysis"/>
    <property type="evidence" value="ECO:0007669"/>
    <property type="project" value="UniProtKB-KW"/>
</dbReference>
<evidence type="ECO:0000313" key="20">
    <source>
        <dbReference type="EMBL" id="ELU40037.1"/>
    </source>
</evidence>
<evidence type="ECO:0000256" key="2">
    <source>
        <dbReference type="ARBA" id="ARBA00004613"/>
    </source>
</evidence>
<evidence type="ECO:0000256" key="13">
    <source>
        <dbReference type="ARBA" id="ARBA00025210"/>
    </source>
</evidence>
<evidence type="ECO:0000256" key="4">
    <source>
        <dbReference type="ARBA" id="ARBA00022525"/>
    </source>
</evidence>
<keyword evidence="12" id="KW-1015">Disulfide bond</keyword>
<gene>
    <name evidence="20" type="ORF">AG1IA_05934</name>
</gene>
<keyword evidence="11" id="KW-0482">Metalloprotease</keyword>
<feature type="chain" id="PRO_5003997014" description="Inactive metallocarboxypeptidase ECM14" evidence="18">
    <location>
        <begin position="23"/>
        <end position="600"/>
    </location>
</feature>
<dbReference type="SUPFAM" id="SSF53187">
    <property type="entry name" value="Zn-dependent exopeptidases"/>
    <property type="match status" value="1"/>
</dbReference>
<dbReference type="Pfam" id="PF00246">
    <property type="entry name" value="Peptidase_M14"/>
    <property type="match status" value="1"/>
</dbReference>
<evidence type="ECO:0000256" key="5">
    <source>
        <dbReference type="ARBA" id="ARBA00022645"/>
    </source>
</evidence>
<keyword evidence="21" id="KW-1185">Reference proteome</keyword>
<evidence type="ECO:0000256" key="10">
    <source>
        <dbReference type="ARBA" id="ARBA00022833"/>
    </source>
</evidence>
<dbReference type="AlphaFoldDB" id="L8WTB3"/>
<dbReference type="FunFam" id="3.40.630.10:FF:000084">
    <property type="entry name" value="Carboxypeptidase B2"/>
    <property type="match status" value="1"/>
</dbReference>
<proteinExistence type="inferred from homology"/>
<evidence type="ECO:0000256" key="17">
    <source>
        <dbReference type="SAM" id="MobiDB-lite"/>
    </source>
</evidence>
<comment type="function">
    <text evidence="13">Inactive carboxypeptidase that may play a role in cell wall organization and biogenesis.</text>
</comment>
<dbReference type="Gene3D" id="3.40.630.10">
    <property type="entry name" value="Zn peptidases"/>
    <property type="match status" value="1"/>
</dbReference>